<organism evidence="1">
    <name type="scientific">marine metagenome</name>
    <dbReference type="NCBI Taxonomy" id="408172"/>
    <lineage>
        <taxon>unclassified sequences</taxon>
        <taxon>metagenomes</taxon>
        <taxon>ecological metagenomes</taxon>
    </lineage>
</organism>
<gene>
    <name evidence="1" type="ORF">METZ01_LOCUS147655</name>
</gene>
<dbReference type="Gene3D" id="3.40.50.450">
    <property type="match status" value="1"/>
</dbReference>
<sequence length="115" mass="11844">MEAVSRGANKAGGLTVGILPGSDAEAANPWITLPLPSGMGEARNALVVRTAEAVVAVGGEWGTLSEIALARKMKVSVASLGVPPLEELGLESLDTPEEAAVWALERALEGRKADR</sequence>
<proteinExistence type="predicted"/>
<dbReference type="Pfam" id="PF18306">
    <property type="entry name" value="LDcluster4"/>
    <property type="match status" value="1"/>
</dbReference>
<dbReference type="PANTHER" id="PTHR43393">
    <property type="entry name" value="CYTOKININ RIBOSIDE 5'-MONOPHOSPHATE PHOSPHORIBOHYDROLASE"/>
    <property type="match status" value="1"/>
</dbReference>
<dbReference type="EMBL" id="UINC01023339">
    <property type="protein sequence ID" value="SVA94801.1"/>
    <property type="molecule type" value="Genomic_DNA"/>
</dbReference>
<dbReference type="GO" id="GO:0005829">
    <property type="term" value="C:cytosol"/>
    <property type="evidence" value="ECO:0007669"/>
    <property type="project" value="TreeGrafter"/>
</dbReference>
<dbReference type="InterPro" id="IPR052341">
    <property type="entry name" value="LOG_family_nucleotidases"/>
</dbReference>
<dbReference type="SUPFAM" id="SSF102405">
    <property type="entry name" value="MCP/YpsA-like"/>
    <property type="match status" value="1"/>
</dbReference>
<evidence type="ECO:0008006" key="2">
    <source>
        <dbReference type="Google" id="ProtNLM"/>
    </source>
</evidence>
<dbReference type="AlphaFoldDB" id="A0A382A0N4"/>
<name>A0A382A0N4_9ZZZZ</name>
<dbReference type="InterPro" id="IPR041164">
    <property type="entry name" value="LDcluster4"/>
</dbReference>
<evidence type="ECO:0000313" key="1">
    <source>
        <dbReference type="EMBL" id="SVA94801.1"/>
    </source>
</evidence>
<protein>
    <recommendedName>
        <fullName evidence="2">TIGR00725 family protein</fullName>
    </recommendedName>
</protein>
<reference evidence="1" key="1">
    <citation type="submission" date="2018-05" db="EMBL/GenBank/DDBJ databases">
        <authorList>
            <person name="Lanie J.A."/>
            <person name="Ng W.-L."/>
            <person name="Kazmierczak K.M."/>
            <person name="Andrzejewski T.M."/>
            <person name="Davidsen T.M."/>
            <person name="Wayne K.J."/>
            <person name="Tettelin H."/>
            <person name="Glass J.I."/>
            <person name="Rusch D."/>
            <person name="Podicherti R."/>
            <person name="Tsui H.-C.T."/>
            <person name="Winkler M.E."/>
        </authorList>
    </citation>
    <scope>NUCLEOTIDE SEQUENCE</scope>
</reference>
<dbReference type="PANTHER" id="PTHR43393:SF3">
    <property type="entry name" value="LYSINE DECARBOXYLASE-LIKE PROTEIN"/>
    <property type="match status" value="1"/>
</dbReference>
<accession>A0A382A0N4</accession>